<dbReference type="Proteomes" id="UP000465601">
    <property type="component" value="Unassembled WGS sequence"/>
</dbReference>
<evidence type="ECO:0000313" key="10">
    <source>
        <dbReference type="Proteomes" id="UP000465601"/>
    </source>
</evidence>
<dbReference type="Gene3D" id="3.40.720.10">
    <property type="entry name" value="Alkaline Phosphatase, subunit A"/>
    <property type="match status" value="1"/>
</dbReference>
<keyword evidence="5 6" id="KW-0413">Isomerase</keyword>
<feature type="binding site" evidence="6">
    <location>
        <position position="10"/>
    </location>
    <ligand>
        <name>Mn(2+)</name>
        <dbReference type="ChEBI" id="CHEBI:29035"/>
        <label>1</label>
    </ligand>
</feature>
<dbReference type="GO" id="GO:0030145">
    <property type="term" value="F:manganese ion binding"/>
    <property type="evidence" value="ECO:0007669"/>
    <property type="project" value="UniProtKB-UniRule"/>
</dbReference>
<evidence type="ECO:0000256" key="5">
    <source>
        <dbReference type="ARBA" id="ARBA00023235"/>
    </source>
</evidence>
<dbReference type="PANTHER" id="PTHR21110">
    <property type="entry name" value="PHOSPHOPENTOMUTASE"/>
    <property type="match status" value="1"/>
</dbReference>
<feature type="binding site" evidence="6">
    <location>
        <position position="282"/>
    </location>
    <ligand>
        <name>Mn(2+)</name>
        <dbReference type="ChEBI" id="CHEBI:29035"/>
        <label>2</label>
    </ligand>
</feature>
<reference evidence="9 10" key="1">
    <citation type="submission" date="2019-10" db="EMBL/GenBank/DDBJ databases">
        <title>Alkaliphilus serpentinus sp. nov. and Alkaliphilus pronyensis sp. nov., two novel anaerobic alkaliphilic species isolated from the serpentinized-hosted hydrothermal field of the Prony Bay (New Caledonia).</title>
        <authorList>
            <person name="Postec A."/>
        </authorList>
    </citation>
    <scope>NUCLEOTIDE SEQUENCE [LARGE SCALE GENOMIC DNA]</scope>
    <source>
        <strain evidence="9 10">LacT</strain>
    </source>
</reference>
<feature type="binding site" evidence="6">
    <location>
        <position position="324"/>
    </location>
    <ligand>
        <name>Mn(2+)</name>
        <dbReference type="ChEBI" id="CHEBI:29035"/>
        <label>1</label>
    </ligand>
</feature>
<comment type="subcellular location">
    <subcellularLocation>
        <location evidence="6">Cytoplasm</location>
    </subcellularLocation>
</comment>
<dbReference type="EC" id="5.4.2.7" evidence="6 7"/>
<name>A0A833HM64_9FIRM</name>
<comment type="similarity">
    <text evidence="1 6">Belongs to the phosphopentomutase family.</text>
</comment>
<dbReference type="SUPFAM" id="SSF53649">
    <property type="entry name" value="Alkaline phosphatase-like"/>
    <property type="match status" value="1"/>
</dbReference>
<feature type="binding site" evidence="6">
    <location>
        <position position="323"/>
    </location>
    <ligand>
        <name>Mn(2+)</name>
        <dbReference type="ChEBI" id="CHEBI:29035"/>
        <label>1</label>
    </ligand>
</feature>
<dbReference type="EMBL" id="WBZB01000043">
    <property type="protein sequence ID" value="KAB3527384.1"/>
    <property type="molecule type" value="Genomic_DNA"/>
</dbReference>
<evidence type="ECO:0000256" key="7">
    <source>
        <dbReference type="NCBIfam" id="TIGR01696"/>
    </source>
</evidence>
<dbReference type="CDD" id="cd16009">
    <property type="entry name" value="PPM"/>
    <property type="match status" value="1"/>
</dbReference>
<dbReference type="Gene3D" id="3.30.70.1250">
    <property type="entry name" value="Phosphopentomutase"/>
    <property type="match status" value="1"/>
</dbReference>
<organism evidence="9 10">
    <name type="scientific">Alkaliphilus serpentinus</name>
    <dbReference type="NCBI Taxonomy" id="1482731"/>
    <lineage>
        <taxon>Bacteria</taxon>
        <taxon>Bacillati</taxon>
        <taxon>Bacillota</taxon>
        <taxon>Clostridia</taxon>
        <taxon>Peptostreptococcales</taxon>
        <taxon>Natronincolaceae</taxon>
        <taxon>Alkaliphilus</taxon>
    </lineage>
</organism>
<dbReference type="InterPro" id="IPR017850">
    <property type="entry name" value="Alkaline_phosphatase_core_sf"/>
</dbReference>
<dbReference type="GO" id="GO:0043094">
    <property type="term" value="P:metabolic compound salvage"/>
    <property type="evidence" value="ECO:0007669"/>
    <property type="project" value="UniProtKB-UniRule"/>
</dbReference>
<evidence type="ECO:0000256" key="6">
    <source>
        <dbReference type="HAMAP-Rule" id="MF_00740"/>
    </source>
</evidence>
<comment type="catalytic activity">
    <reaction evidence="6">
        <text>2-deoxy-alpha-D-ribose 1-phosphate = 2-deoxy-D-ribose 5-phosphate</text>
        <dbReference type="Rhea" id="RHEA:27658"/>
        <dbReference type="ChEBI" id="CHEBI:57259"/>
        <dbReference type="ChEBI" id="CHEBI:62877"/>
        <dbReference type="EC" id="5.4.2.7"/>
    </reaction>
</comment>
<comment type="function">
    <text evidence="6">Isomerase that catalyzes the conversion of deoxy-ribose 1-phosphate (dRib-1-P) and ribose 1-phosphate (Rib-1-P) to deoxy-ribose 5-phosphate (dRib-5-P) and ribose 5-phosphate (Rib-5-P), respectively.</text>
</comment>
<dbReference type="AlphaFoldDB" id="A0A833HM64"/>
<evidence type="ECO:0000259" key="8">
    <source>
        <dbReference type="Pfam" id="PF01676"/>
    </source>
</evidence>
<comment type="catalytic activity">
    <reaction evidence="6">
        <text>alpha-D-ribose 1-phosphate = D-ribose 5-phosphate</text>
        <dbReference type="Rhea" id="RHEA:18793"/>
        <dbReference type="ChEBI" id="CHEBI:57720"/>
        <dbReference type="ChEBI" id="CHEBI:78346"/>
        <dbReference type="EC" id="5.4.2.7"/>
    </reaction>
</comment>
<dbReference type="GO" id="GO:0006015">
    <property type="term" value="P:5-phosphoribose 1-diphosphate biosynthetic process"/>
    <property type="evidence" value="ECO:0007669"/>
    <property type="project" value="UniProtKB-UniPathway"/>
</dbReference>
<dbReference type="HAMAP" id="MF_00740">
    <property type="entry name" value="Phosphopentomut"/>
    <property type="match status" value="1"/>
</dbReference>
<comment type="caution">
    <text evidence="9">The sequence shown here is derived from an EMBL/GenBank/DDBJ whole genome shotgun (WGS) entry which is preliminary data.</text>
</comment>
<dbReference type="PANTHER" id="PTHR21110:SF0">
    <property type="entry name" value="PHOSPHOPENTOMUTASE"/>
    <property type="match status" value="1"/>
</dbReference>
<dbReference type="InterPro" id="IPR010045">
    <property type="entry name" value="DeoB"/>
</dbReference>
<feature type="domain" description="Metalloenzyme" evidence="8">
    <location>
        <begin position="3"/>
        <end position="375"/>
    </location>
</feature>
<dbReference type="NCBIfam" id="NF003766">
    <property type="entry name" value="PRK05362.1"/>
    <property type="match status" value="1"/>
</dbReference>
<dbReference type="GO" id="GO:0009117">
    <property type="term" value="P:nucleotide metabolic process"/>
    <property type="evidence" value="ECO:0007669"/>
    <property type="project" value="UniProtKB-UniRule"/>
</dbReference>
<dbReference type="GO" id="GO:0005829">
    <property type="term" value="C:cytosol"/>
    <property type="evidence" value="ECO:0007669"/>
    <property type="project" value="TreeGrafter"/>
</dbReference>
<keyword evidence="3 6" id="KW-0479">Metal-binding</keyword>
<feature type="binding site" evidence="6">
    <location>
        <position position="335"/>
    </location>
    <ligand>
        <name>Mn(2+)</name>
        <dbReference type="ChEBI" id="CHEBI:29035"/>
        <label>2</label>
    </ligand>
</feature>
<dbReference type="UniPathway" id="UPA00087">
    <property type="reaction ID" value="UER00173"/>
</dbReference>
<comment type="pathway">
    <text evidence="6">Carbohydrate degradation; 2-deoxy-D-ribose 1-phosphate degradation; D-glyceraldehyde 3-phosphate and acetaldehyde from 2-deoxy-alpha-D-ribose 1-phosphate: step 1/2.</text>
</comment>
<feature type="binding site" evidence="6">
    <location>
        <position position="287"/>
    </location>
    <ligand>
        <name>Mn(2+)</name>
        <dbReference type="ChEBI" id="CHEBI:29035"/>
        <label>2</label>
    </ligand>
</feature>
<dbReference type="NCBIfam" id="TIGR01696">
    <property type="entry name" value="deoB"/>
    <property type="match status" value="1"/>
</dbReference>
<dbReference type="GO" id="GO:0000287">
    <property type="term" value="F:magnesium ion binding"/>
    <property type="evidence" value="ECO:0007669"/>
    <property type="project" value="UniProtKB-UniRule"/>
</dbReference>
<gene>
    <name evidence="6" type="primary">deoB</name>
    <name evidence="9" type="ORF">F8153_12320</name>
</gene>
<keyword evidence="2 6" id="KW-0963">Cytoplasm</keyword>
<dbReference type="PIRSF" id="PIRSF001491">
    <property type="entry name" value="Ppentomutase"/>
    <property type="match status" value="1"/>
</dbReference>
<evidence type="ECO:0000256" key="4">
    <source>
        <dbReference type="ARBA" id="ARBA00023211"/>
    </source>
</evidence>
<proteinExistence type="inferred from homology"/>
<protein>
    <recommendedName>
        <fullName evidence="6 7">Phosphopentomutase</fullName>
        <ecNumber evidence="6 7">5.4.2.7</ecNumber>
    </recommendedName>
    <alternativeName>
        <fullName evidence="6">Phosphodeoxyribomutase</fullName>
    </alternativeName>
</protein>
<dbReference type="SUPFAM" id="SSF143856">
    <property type="entry name" value="DeoB insert domain-like"/>
    <property type="match status" value="1"/>
</dbReference>
<dbReference type="GO" id="GO:0008973">
    <property type="term" value="F:phosphopentomutase activity"/>
    <property type="evidence" value="ECO:0007669"/>
    <property type="project" value="UniProtKB-UniRule"/>
</dbReference>
<comment type="cofactor">
    <cofactor evidence="6">
        <name>Mn(2+)</name>
        <dbReference type="ChEBI" id="CHEBI:29035"/>
    </cofactor>
    <text evidence="6">Binds 2 manganese ions.</text>
</comment>
<dbReference type="OrthoDB" id="9769930at2"/>
<evidence type="ECO:0000256" key="3">
    <source>
        <dbReference type="ARBA" id="ARBA00022723"/>
    </source>
</evidence>
<evidence type="ECO:0000256" key="1">
    <source>
        <dbReference type="ARBA" id="ARBA00010373"/>
    </source>
</evidence>
<keyword evidence="4 6" id="KW-0464">Manganese</keyword>
<keyword evidence="10" id="KW-1185">Reference proteome</keyword>
<dbReference type="FunFam" id="3.30.70.1250:FF:000001">
    <property type="entry name" value="Phosphopentomutase"/>
    <property type="match status" value="1"/>
</dbReference>
<evidence type="ECO:0000256" key="2">
    <source>
        <dbReference type="ARBA" id="ARBA00022490"/>
    </source>
</evidence>
<dbReference type="InterPro" id="IPR006124">
    <property type="entry name" value="Metalloenzyme"/>
</dbReference>
<dbReference type="GO" id="GO:0006018">
    <property type="term" value="P:2-deoxyribose 1-phosphate catabolic process"/>
    <property type="evidence" value="ECO:0007669"/>
    <property type="project" value="UniProtKB-UniRule"/>
</dbReference>
<accession>A0A833HM64</accession>
<evidence type="ECO:0000313" key="9">
    <source>
        <dbReference type="EMBL" id="KAB3527384.1"/>
    </source>
</evidence>
<dbReference type="Pfam" id="PF01676">
    <property type="entry name" value="Metalloenzyme"/>
    <property type="match status" value="1"/>
</dbReference>
<dbReference type="InterPro" id="IPR024052">
    <property type="entry name" value="Phosphopentomutase_DeoB_cap_sf"/>
</dbReference>
<sequence length="389" mass="42546">MNRVVIFVMDSVGIGALPDAQNFGDCGVNTLGNISAATGGIHLENLQGLGLGNIEGIKGVTAVDNPLGAYGKAMEVSNGKDTTVGHWELVGLHVKKPLRTYPDGFPEDIISAFEEKIGRKILGNKAASGTEIIAELGQKHIETGYPIVYTSADSVFQIAAHEEIIPLDELYKMCEIARGLMMGEHAVARIIARPFIGEVGDFSRTANRRDYSLDPFGETLLDYGKKLGLDVIGIGKIEDIFNGKGITEAIHTKDNLDGIKQTIEYLKRDNKGIIFTNLVDFDAKYGHRRDAMGYKRALEEMDAKIPEVLEALKEDDIIIFTADHGNDPTYKGTDHTREYIPIVIYGKNIKEGVNIGIRRSFADIAKTIAEILNIPADIEGESFKALILK</sequence>